<dbReference type="RefSeq" id="WP_262507962.1">
    <property type="nucleotide sequence ID" value="NZ_DAMALA010000035.1"/>
</dbReference>
<name>A0A562MAJ4_9SPHI</name>
<dbReference type="Proteomes" id="UP000315908">
    <property type="component" value="Unassembled WGS sequence"/>
</dbReference>
<sequence length="41" mass="4718">MEQLFIELQLLANQALCTFSNAETAELLGDAEEEKCDIYYF</sequence>
<organism evidence="1 2">
    <name type="scientific">Sphingobacterium siyangense</name>
    <dbReference type="NCBI Taxonomy" id="459529"/>
    <lineage>
        <taxon>Bacteria</taxon>
        <taxon>Pseudomonadati</taxon>
        <taxon>Bacteroidota</taxon>
        <taxon>Sphingobacteriia</taxon>
        <taxon>Sphingobacteriales</taxon>
        <taxon>Sphingobacteriaceae</taxon>
        <taxon>Sphingobacterium</taxon>
    </lineage>
</organism>
<evidence type="ECO:0000313" key="1">
    <source>
        <dbReference type="EMBL" id="TWI16581.1"/>
    </source>
</evidence>
<accession>A0A562MAJ4</accession>
<protein>
    <submittedName>
        <fullName evidence="1">Uncharacterized protein</fullName>
    </submittedName>
</protein>
<dbReference type="AlphaFoldDB" id="A0A562MAJ4"/>
<reference evidence="1 2" key="1">
    <citation type="journal article" date="2015" name="Stand. Genomic Sci.">
        <title>Genomic Encyclopedia of Bacterial and Archaeal Type Strains, Phase III: the genomes of soil and plant-associated and newly described type strains.</title>
        <authorList>
            <person name="Whitman W.B."/>
            <person name="Woyke T."/>
            <person name="Klenk H.P."/>
            <person name="Zhou Y."/>
            <person name="Lilburn T.G."/>
            <person name="Beck B.J."/>
            <person name="De Vos P."/>
            <person name="Vandamme P."/>
            <person name="Eisen J.A."/>
            <person name="Garrity G."/>
            <person name="Hugenholtz P."/>
            <person name="Kyrpides N.C."/>
        </authorList>
    </citation>
    <scope>NUCLEOTIDE SEQUENCE [LARGE SCALE GENOMIC DNA]</scope>
    <source>
        <strain evidence="1 2">CGMCC 1.6855</strain>
    </source>
</reference>
<dbReference type="EMBL" id="VLKR01000028">
    <property type="protein sequence ID" value="TWI16581.1"/>
    <property type="molecule type" value="Genomic_DNA"/>
</dbReference>
<evidence type="ECO:0000313" key="2">
    <source>
        <dbReference type="Proteomes" id="UP000315908"/>
    </source>
</evidence>
<gene>
    <name evidence="1" type="ORF">IQ31_04279</name>
</gene>
<proteinExistence type="predicted"/>
<comment type="caution">
    <text evidence="1">The sequence shown here is derived from an EMBL/GenBank/DDBJ whole genome shotgun (WGS) entry which is preliminary data.</text>
</comment>